<organism evidence="2 3">
    <name type="scientific">Methylobacterium indicum</name>
    <dbReference type="NCBI Taxonomy" id="1775910"/>
    <lineage>
        <taxon>Bacteria</taxon>
        <taxon>Pseudomonadati</taxon>
        <taxon>Pseudomonadota</taxon>
        <taxon>Alphaproteobacteria</taxon>
        <taxon>Hyphomicrobiales</taxon>
        <taxon>Methylobacteriaceae</taxon>
        <taxon>Methylobacterium</taxon>
    </lineage>
</organism>
<sequence>MARFAPFVALLLLLIAPALAEPPPTVAPGAAQSVQLQPVAIYGADGRVVSFPDPNRTMVMPFVRATGSGFIFPATSSPQQFLVTQPAGTTTYRAYNPCAAADVRITSVSALEPLVAVATEYPGVARVTSRTGTIDRFSGTRFGRGAETLGSAANPMGGPNRIVSIMIVPIPGYPADLSGMTCEFELMYGSGG</sequence>
<name>A0ABR5H4A0_9HYPH</name>
<evidence type="ECO:0000313" key="2">
    <source>
        <dbReference type="EMBL" id="KMO18537.1"/>
    </source>
</evidence>
<reference evidence="2 3" key="1">
    <citation type="submission" date="2014-11" db="EMBL/GenBank/DDBJ databases">
        <title>Comparative genomics of Methylobacterium species.</title>
        <authorList>
            <person name="Chaudhry V."/>
            <person name="Patil P.B."/>
        </authorList>
    </citation>
    <scope>NUCLEOTIDE SEQUENCE [LARGE SCALE GENOMIC DNA]</scope>
    <source>
        <strain evidence="2 3">SE3.6</strain>
    </source>
</reference>
<evidence type="ECO:0000256" key="1">
    <source>
        <dbReference type="SAM" id="SignalP"/>
    </source>
</evidence>
<dbReference type="RefSeq" id="WP_048426875.1">
    <property type="nucleotide sequence ID" value="NZ_JTHF01000058.1"/>
</dbReference>
<comment type="caution">
    <text evidence="2">The sequence shown here is derived from an EMBL/GenBank/DDBJ whole genome shotgun (WGS) entry which is preliminary data.</text>
</comment>
<protein>
    <submittedName>
        <fullName evidence="2">Uncharacterized protein</fullName>
    </submittedName>
</protein>
<keyword evidence="1" id="KW-0732">Signal</keyword>
<proteinExistence type="predicted"/>
<dbReference type="Proteomes" id="UP000036471">
    <property type="component" value="Unassembled WGS sequence"/>
</dbReference>
<keyword evidence="3" id="KW-1185">Reference proteome</keyword>
<gene>
    <name evidence="2" type="ORF">QR79_20095</name>
</gene>
<feature type="chain" id="PRO_5045441936" evidence="1">
    <location>
        <begin position="21"/>
        <end position="192"/>
    </location>
</feature>
<accession>A0ABR5H4A0</accession>
<dbReference type="EMBL" id="JTHG01000196">
    <property type="protein sequence ID" value="KMO18537.1"/>
    <property type="molecule type" value="Genomic_DNA"/>
</dbReference>
<evidence type="ECO:0000313" key="3">
    <source>
        <dbReference type="Proteomes" id="UP000036471"/>
    </source>
</evidence>
<feature type="signal peptide" evidence="1">
    <location>
        <begin position="1"/>
        <end position="20"/>
    </location>
</feature>